<reference evidence="1 2" key="1">
    <citation type="submission" date="2020-10" db="EMBL/GenBank/DDBJ databases">
        <title>Sequencing the genomes of 1000 actinobacteria strains.</title>
        <authorList>
            <person name="Klenk H.-P."/>
        </authorList>
    </citation>
    <scope>NUCLEOTIDE SEQUENCE [LARGE SCALE GENOMIC DNA]</scope>
    <source>
        <strain evidence="1 2">DSM 43173</strain>
    </source>
</reference>
<protein>
    <recommendedName>
        <fullName evidence="3">MarR family transcriptional regulator</fullName>
    </recommendedName>
</protein>
<sequence>MQDARPSRTDVASALHQLSTLMQGIYLRVSERHDLTPVQARLLCVLLDGLVAPLAPDVRERFGDTMAEIIEKCRASGCADQR</sequence>
<name>A0ABR9LN99_9ACTN</name>
<comment type="caution">
    <text evidence="1">The sequence shown here is derived from an EMBL/GenBank/DDBJ whole genome shotgun (WGS) entry which is preliminary data.</text>
</comment>
<organism evidence="1 2">
    <name type="scientific">Nonomuraea angiospora</name>
    <dbReference type="NCBI Taxonomy" id="46172"/>
    <lineage>
        <taxon>Bacteria</taxon>
        <taxon>Bacillati</taxon>
        <taxon>Actinomycetota</taxon>
        <taxon>Actinomycetes</taxon>
        <taxon>Streptosporangiales</taxon>
        <taxon>Streptosporangiaceae</taxon>
        <taxon>Nonomuraea</taxon>
    </lineage>
</organism>
<keyword evidence="2" id="KW-1185">Reference proteome</keyword>
<proteinExistence type="predicted"/>
<evidence type="ECO:0000313" key="2">
    <source>
        <dbReference type="Proteomes" id="UP000633509"/>
    </source>
</evidence>
<evidence type="ECO:0008006" key="3">
    <source>
        <dbReference type="Google" id="ProtNLM"/>
    </source>
</evidence>
<evidence type="ECO:0000313" key="1">
    <source>
        <dbReference type="EMBL" id="MBE1582123.1"/>
    </source>
</evidence>
<accession>A0ABR9LN99</accession>
<gene>
    <name evidence="1" type="ORF">H4W80_000381</name>
</gene>
<dbReference type="Proteomes" id="UP000633509">
    <property type="component" value="Unassembled WGS sequence"/>
</dbReference>
<dbReference type="RefSeq" id="WP_192783462.1">
    <property type="nucleotide sequence ID" value="NZ_JADBEK010000001.1"/>
</dbReference>
<dbReference type="EMBL" id="JADBEK010000001">
    <property type="protein sequence ID" value="MBE1582123.1"/>
    <property type="molecule type" value="Genomic_DNA"/>
</dbReference>